<dbReference type="STRING" id="1429043.X474_05580"/>
<comment type="caution">
    <text evidence="6">The sequence shown here is derived from an EMBL/GenBank/DDBJ whole genome shotgun (WGS) entry which is preliminary data.</text>
</comment>
<protein>
    <submittedName>
        <fullName evidence="6">Transcriptional regulator</fullName>
    </submittedName>
</protein>
<keyword evidence="2" id="KW-0805">Transcription regulation</keyword>
<keyword evidence="3" id="KW-0238">DNA-binding</keyword>
<evidence type="ECO:0000256" key="1">
    <source>
        <dbReference type="ARBA" id="ARBA00006157"/>
    </source>
</evidence>
<evidence type="ECO:0000256" key="3">
    <source>
        <dbReference type="ARBA" id="ARBA00023125"/>
    </source>
</evidence>
<dbReference type="InterPro" id="IPR001387">
    <property type="entry name" value="Cro/C1-type_HTH"/>
</dbReference>
<gene>
    <name evidence="6" type="ORF">X474_05580</name>
</gene>
<name>A0A0D2JZM1_9BACT</name>
<evidence type="ECO:0000256" key="2">
    <source>
        <dbReference type="ARBA" id="ARBA00023015"/>
    </source>
</evidence>
<sequence length="112" mass="13120">MNTYTHPKKANPPQDWHKADIKAALEKAGWSLRRLAEARGYSHSMVRAALYKPYPNAERIIADALGLRPQDIWPSRYDERRPKRGIGGYAFHKNNINRRVRRNINKDEVNRQ</sequence>
<dbReference type="EMBL" id="AZAC01000005">
    <property type="protein sequence ID" value="KIX14965.1"/>
    <property type="molecule type" value="Genomic_DNA"/>
</dbReference>
<evidence type="ECO:0000313" key="7">
    <source>
        <dbReference type="Proteomes" id="UP000032233"/>
    </source>
</evidence>
<keyword evidence="7" id="KW-1185">Reference proteome</keyword>
<dbReference type="InterPro" id="IPR010982">
    <property type="entry name" value="Lambda_DNA-bd_dom_sf"/>
</dbReference>
<dbReference type="InterPro" id="IPR038722">
    <property type="entry name" value="Ner_HTH_dom"/>
</dbReference>
<reference evidence="6 7" key="1">
    <citation type="submission" date="2013-11" db="EMBL/GenBank/DDBJ databases">
        <title>Metagenomic analysis of a methanogenic consortium involved in long chain n-alkane degradation.</title>
        <authorList>
            <person name="Davidova I.A."/>
            <person name="Callaghan A.V."/>
            <person name="Wawrik B."/>
            <person name="Pruitt S."/>
            <person name="Marks C."/>
            <person name="Duncan K.E."/>
            <person name="Suflita J.M."/>
        </authorList>
    </citation>
    <scope>NUCLEOTIDE SEQUENCE [LARGE SCALE GENOMIC DNA]</scope>
    <source>
        <strain evidence="6 7">SPR</strain>
    </source>
</reference>
<proteinExistence type="inferred from homology"/>
<dbReference type="FunCoup" id="A0A0D2JZM1">
    <property type="interactions" value="10"/>
</dbReference>
<evidence type="ECO:0000256" key="4">
    <source>
        <dbReference type="ARBA" id="ARBA00023163"/>
    </source>
</evidence>
<dbReference type="PATRIC" id="fig|1429043.3.peg.1190"/>
<dbReference type="SUPFAM" id="SSF47413">
    <property type="entry name" value="lambda repressor-like DNA-binding domains"/>
    <property type="match status" value="1"/>
</dbReference>
<organism evidence="6 7">
    <name type="scientific">Dethiosulfatarculus sandiegensis</name>
    <dbReference type="NCBI Taxonomy" id="1429043"/>
    <lineage>
        <taxon>Bacteria</taxon>
        <taxon>Pseudomonadati</taxon>
        <taxon>Thermodesulfobacteriota</taxon>
        <taxon>Desulfarculia</taxon>
        <taxon>Desulfarculales</taxon>
        <taxon>Desulfarculaceae</taxon>
        <taxon>Dethiosulfatarculus</taxon>
    </lineage>
</organism>
<dbReference type="AlphaFoldDB" id="A0A0D2JZM1"/>
<dbReference type="Gene3D" id="1.10.260.40">
    <property type="entry name" value="lambda repressor-like DNA-binding domains"/>
    <property type="match status" value="1"/>
</dbReference>
<evidence type="ECO:0000313" key="6">
    <source>
        <dbReference type="EMBL" id="KIX14965.1"/>
    </source>
</evidence>
<dbReference type="Proteomes" id="UP000032233">
    <property type="component" value="Unassembled WGS sequence"/>
</dbReference>
<dbReference type="GO" id="GO:0003677">
    <property type="term" value="F:DNA binding"/>
    <property type="evidence" value="ECO:0007669"/>
    <property type="project" value="UniProtKB-KW"/>
</dbReference>
<dbReference type="InParanoid" id="A0A0D2JZM1"/>
<dbReference type="PROSITE" id="PS50943">
    <property type="entry name" value="HTH_CROC1"/>
    <property type="match status" value="1"/>
</dbReference>
<dbReference type="Pfam" id="PF13693">
    <property type="entry name" value="HTH_35"/>
    <property type="match status" value="1"/>
</dbReference>
<keyword evidence="4" id="KW-0804">Transcription</keyword>
<dbReference type="CDD" id="cd00093">
    <property type="entry name" value="HTH_XRE"/>
    <property type="match status" value="1"/>
</dbReference>
<feature type="domain" description="HTH cro/C1-type" evidence="5">
    <location>
        <begin position="21"/>
        <end position="72"/>
    </location>
</feature>
<accession>A0A0D2JZM1</accession>
<comment type="similarity">
    <text evidence="1">Belongs to the ner transcriptional regulatory family.</text>
</comment>
<evidence type="ECO:0000259" key="5">
    <source>
        <dbReference type="PROSITE" id="PS50943"/>
    </source>
</evidence>
<dbReference type="RefSeq" id="WP_044347239.1">
    <property type="nucleotide sequence ID" value="NZ_AZAC01000005.1"/>
</dbReference>
<dbReference type="OrthoDB" id="5405994at2"/>